<sequence length="1491" mass="160288">MVKNIKFSLILLLLIFVSLGAVSAAEDVNATVDDNIISDSMVSYEPVSYNYYSDSGVIAAPASHTVSSSNYGTYFDENGTLKSSSVNSGDTMSLDGTFSDKKFILNKPLNVVGTSTNKMQDCTVVLLKESSGSSVSNLNIANKGTDIQGIFLNEATKCNIFNNKINNSGPSSFPIALNPGSSYNNITNNVLATYGATYGHGSRSTSLIVLGGAHYNYIADNYLYTDDANGIYLSSYGGGAFVGAISNYNVIFNNTIKATVLPTSWNYAIQLMGNYNNASSNTIIGNYRSISSTGVGTIVTDNKIINATGKDFNTNETVGGDYAIAVGNSSLVSNNIIQNALLMGAGILAGDYSNVTDNVVDIHGNGYGIQAEGNYISIKNNNVTTNTSAGIFQMGKYDYLTVTNNNIVSNTGVGVLLKKVSSTKFPANIVITGNDITTTNKYAIDAAEADKDTYTISNNKCHGSLILTPEGAVDPSKPVYVFNGTIYTVTESNYSSFFDENGNLNSAIKMRDTLNFVGNFNNKIMLITEGIKILGKNAVFTDSMFKVTTNHVWIENVTIINKNSSSLNRWGVNVVDTNQVMILNNNISVVDPNAAYAIYIYRSGNVEVVNNTLYSHGNYLTYTVLGYGAENCAISGNVINTLGTGELHLYEASKCIDGKNDVKEIFRTYGILMIYSSDNEVLNNNVTVKSLVNQPRATVNGNFSTNSLVGIDFYFDSSNNIISGNNIHVEGKDNYLYGMGVIGSETGSGSSKYSSNNKFVDNNVEVIGNYFATGIIAGYNSKNNLIKDNDVKISADNVNYGITLELSQSSTIVNNKVNAAAEVIYGMEAYSSNNNKISGNIISGTGNMVYGFAGYASSNNVISNNKITSNGNGKAISFKNYDSIKEGNAGIRFVAISTGNIIDNNEIVSNVGYPVDLDTKSVNNTITNNYLVGKEGSGNDGVNNSKNNIVNNNYKYIFENVVFADVTVSYLDNATIKITAKLPYTGGLAAQAAFYINGVKIGSAVFNDGVATLKYQLNESYVPGYYSITAVLSKVNYKSVNATANLIVTKGKLNIKVDEVIGKAGNKVYFTATVKNVLGNGVSGITVEFFTDGRYAGKAVSDENGIAKFVYEIPKSFTGSHPISANASENNYYLGSSATSKLTIGDMVYTVISAKDVVMYYKNGTRLEGTLKDLNGNAIAGADVKITINGVTYTKTTDKDGKFSMGLNLVAGEYSVYIKFDSNAKQWGSDAEVNVLIKSTISSRDVTKMFRNDTQYYAVFYDGHGNLLKNTEVKFNINGVWYTKKTNAVGTAGLNIQLYPGKYIITAVGPNGEQKGNTVTVLSLLTENHDLVKYFKNASAYSVKVIKQDGSVAGAGEKVTFNINGVFYTKTTDANGVATLGIGLLPGDYIVTAIYKDCMVSNKITVKNVMFTDNLDMKYNDGSKFTATLIDGQGKPYANQNITFNVNGVFYNKVTDSNGIASLGIRLLSGKYIITSIWENLQIGNTITIRQ</sequence>
<dbReference type="InterPro" id="IPR006626">
    <property type="entry name" value="PbH1"/>
</dbReference>
<dbReference type="InterPro" id="IPR013784">
    <property type="entry name" value="Carb-bd-like_fold"/>
</dbReference>
<evidence type="ECO:0000259" key="1">
    <source>
        <dbReference type="Pfam" id="PF13229"/>
    </source>
</evidence>
<dbReference type="BioCyc" id="MSMI420247:GHWZ-1147-MONOMER"/>
<evidence type="ECO:0000313" key="2">
    <source>
        <dbReference type="EMBL" id="ABQ87321.1"/>
    </source>
</evidence>
<name>A5UM93_METS3</name>
<proteinExistence type="predicted"/>
<dbReference type="RefSeq" id="WP_011954299.1">
    <property type="nucleotide sequence ID" value="NC_009515.1"/>
</dbReference>
<dbReference type="Gene3D" id="2.160.20.10">
    <property type="entry name" value="Single-stranded right-handed beta-helix, Pectin lyase-like"/>
    <property type="match status" value="3"/>
</dbReference>
<dbReference type="InterPro" id="IPR011050">
    <property type="entry name" value="Pectin_lyase_fold/virulence"/>
</dbReference>
<keyword evidence="3" id="KW-1185">Reference proteome</keyword>
<dbReference type="InterPro" id="IPR013783">
    <property type="entry name" value="Ig-like_fold"/>
</dbReference>
<protein>
    <submittedName>
        <fullName evidence="2">Adhesin-like protein</fullName>
    </submittedName>
</protein>
<dbReference type="Pfam" id="PF13229">
    <property type="entry name" value="Beta_helix"/>
    <property type="match status" value="1"/>
</dbReference>
<dbReference type="EnsemblBacteria" id="ABQ87321">
    <property type="protein sequence ID" value="ABQ87321"/>
    <property type="gene ID" value="Msm_1116"/>
</dbReference>
<dbReference type="eggNOG" id="arCOG02488">
    <property type="taxonomic scope" value="Archaea"/>
</dbReference>
<dbReference type="InterPro" id="IPR012334">
    <property type="entry name" value="Pectin_lyas_fold"/>
</dbReference>
<organism evidence="2 3">
    <name type="scientific">Methanobrevibacter smithii (strain ATCC 35061 / DSM 861 / OCM 144 / PS)</name>
    <dbReference type="NCBI Taxonomy" id="420247"/>
    <lineage>
        <taxon>Archaea</taxon>
        <taxon>Methanobacteriati</taxon>
        <taxon>Methanobacteriota</taxon>
        <taxon>Methanomada group</taxon>
        <taxon>Methanobacteria</taxon>
        <taxon>Methanobacteriales</taxon>
        <taxon>Methanobacteriaceae</taxon>
        <taxon>Methanobrevibacter</taxon>
    </lineage>
</organism>
<dbReference type="SUPFAM" id="SSF49373">
    <property type="entry name" value="Invasin/intimin cell-adhesion fragments"/>
    <property type="match status" value="1"/>
</dbReference>
<feature type="domain" description="Right handed beta helix" evidence="1">
    <location>
        <begin position="320"/>
        <end position="459"/>
    </location>
</feature>
<dbReference type="SUPFAM" id="SSF49452">
    <property type="entry name" value="Starch-binding domain-like"/>
    <property type="match status" value="1"/>
</dbReference>
<dbReference type="InterPro" id="IPR039448">
    <property type="entry name" value="Beta_helix"/>
</dbReference>
<gene>
    <name evidence="2" type="ordered locus">Msm_1116</name>
</gene>
<accession>A5UM93</accession>
<dbReference type="Gene3D" id="2.60.40.10">
    <property type="entry name" value="Immunoglobulins"/>
    <property type="match status" value="2"/>
</dbReference>
<dbReference type="KEGG" id="msi:Msm_1116"/>
<dbReference type="GO" id="GO:0030246">
    <property type="term" value="F:carbohydrate binding"/>
    <property type="evidence" value="ECO:0007669"/>
    <property type="project" value="InterPro"/>
</dbReference>
<dbReference type="PATRIC" id="fig|420247.28.peg.1115"/>
<dbReference type="HOGENOM" id="CLU_249127_0_0_2"/>
<dbReference type="SMART" id="SM00710">
    <property type="entry name" value="PbH1"/>
    <property type="match status" value="20"/>
</dbReference>
<dbReference type="Proteomes" id="UP000001992">
    <property type="component" value="Chromosome"/>
</dbReference>
<dbReference type="GeneID" id="78817761"/>
<reference evidence="2 3" key="1">
    <citation type="journal article" date="2007" name="Proc. Natl. Acad. Sci. U.S.A.">
        <title>Genomic and metabolic adaptations of Methanobrevibacter smithii to the human gut.</title>
        <authorList>
            <person name="Samuel B.S."/>
            <person name="Hansen E.E."/>
            <person name="Manchester J.K."/>
            <person name="Coutinho P.M."/>
            <person name="Henrissat B."/>
            <person name="Fulton R."/>
            <person name="Latreille P."/>
            <person name="Kim K."/>
            <person name="Wilson R.K."/>
            <person name="Gordon J.I."/>
        </authorList>
    </citation>
    <scope>NUCLEOTIDE SEQUENCE [LARGE SCALE GENOMIC DNA]</scope>
    <source>
        <strain evidence="3">ATCC 35061 / DSM 861 / OCM 144 / PS</strain>
    </source>
</reference>
<dbReference type="Pfam" id="PF13620">
    <property type="entry name" value="CarboxypepD_reg"/>
    <property type="match status" value="1"/>
</dbReference>
<dbReference type="EMBL" id="CP000678">
    <property type="protein sequence ID" value="ABQ87321.1"/>
    <property type="molecule type" value="Genomic_DNA"/>
</dbReference>
<dbReference type="InterPro" id="IPR008964">
    <property type="entry name" value="Invasin/intimin_cell_adhesion"/>
</dbReference>
<evidence type="ECO:0000313" key="3">
    <source>
        <dbReference type="Proteomes" id="UP000001992"/>
    </source>
</evidence>
<dbReference type="SUPFAM" id="SSF51126">
    <property type="entry name" value="Pectin lyase-like"/>
    <property type="match status" value="4"/>
</dbReference>